<dbReference type="Proteomes" id="UP000000852">
    <property type="component" value="Chromosome"/>
</dbReference>
<evidence type="ECO:0000313" key="3">
    <source>
        <dbReference type="EMBL" id="ACU02561.1"/>
    </source>
</evidence>
<dbReference type="EMBL" id="CP001681">
    <property type="protein sequence ID" value="ACU02561.1"/>
    <property type="molecule type" value="Genomic_DNA"/>
</dbReference>
<dbReference type="PANTHER" id="PTHR21240:SF28">
    <property type="entry name" value="ISO-OROTATE DECARBOXYLASE (EUROFUNG)"/>
    <property type="match status" value="1"/>
</dbReference>
<organism evidence="3 4">
    <name type="scientific">Pedobacter heparinus (strain ATCC 13125 / DSM 2366 / CIP 104194 / JCM 7457 / NBRC 12017 / NCIMB 9290 / NRRL B-14731 / HIM 762-3)</name>
    <dbReference type="NCBI Taxonomy" id="485917"/>
    <lineage>
        <taxon>Bacteria</taxon>
        <taxon>Pseudomonadati</taxon>
        <taxon>Bacteroidota</taxon>
        <taxon>Sphingobacteriia</taxon>
        <taxon>Sphingobacteriales</taxon>
        <taxon>Sphingobacteriaceae</taxon>
        <taxon>Pedobacter</taxon>
    </lineage>
</organism>
<sequence length="288" mass="32578">MLGNRFAGLMSDKVAAARYDVMKEALKYRKIDAYAHAYTQDAQAKVQLAYADDLGIEKLIISVPIAKKMGETPAEFKAYNNQVLQAMKRYPGRLIGQVTINPVYQKESLEEIRRCTDQGMIGMKLYNQVRINNPVFYPVIENFIDYNMIIHVHGESQLGVGGYRMKYDVKTTPEISLPEDFADMAKRYPEAMFQYAHIGGGSDWEYACKAFKNLPNIYVDTGGSNNEEHMIDFAVKTLGEDRVLFGCDGAYLQGLGKIISSGLSENQKQKVFFGNYNNILRKSGRNIR</sequence>
<dbReference type="OrthoDB" id="757123at2"/>
<dbReference type="AlphaFoldDB" id="C6XZ79"/>
<dbReference type="eggNOG" id="COG2159">
    <property type="taxonomic scope" value="Bacteria"/>
</dbReference>
<dbReference type="InterPro" id="IPR032466">
    <property type="entry name" value="Metal_Hydrolase"/>
</dbReference>
<proteinExistence type="predicted"/>
<keyword evidence="1" id="KW-0456">Lyase</keyword>
<name>C6XZ79_PEDHD</name>
<evidence type="ECO:0000256" key="1">
    <source>
        <dbReference type="ARBA" id="ARBA00023239"/>
    </source>
</evidence>
<dbReference type="InterPro" id="IPR032465">
    <property type="entry name" value="ACMSD"/>
</dbReference>
<gene>
    <name evidence="3" type="ordered locus">Phep_0337</name>
</gene>
<dbReference type="InterPro" id="IPR006680">
    <property type="entry name" value="Amidohydro-rel"/>
</dbReference>
<accession>C6XZ79</accession>
<protein>
    <submittedName>
        <fullName evidence="3">Amidohydrolase 2</fullName>
    </submittedName>
</protein>
<dbReference type="GO" id="GO:0019748">
    <property type="term" value="P:secondary metabolic process"/>
    <property type="evidence" value="ECO:0007669"/>
    <property type="project" value="TreeGrafter"/>
</dbReference>
<dbReference type="GO" id="GO:0016787">
    <property type="term" value="F:hydrolase activity"/>
    <property type="evidence" value="ECO:0007669"/>
    <property type="project" value="UniProtKB-KW"/>
</dbReference>
<dbReference type="GO" id="GO:0005737">
    <property type="term" value="C:cytoplasm"/>
    <property type="evidence" value="ECO:0007669"/>
    <property type="project" value="TreeGrafter"/>
</dbReference>
<dbReference type="Gene3D" id="3.20.20.140">
    <property type="entry name" value="Metal-dependent hydrolases"/>
    <property type="match status" value="1"/>
</dbReference>
<dbReference type="KEGG" id="phe:Phep_0337"/>
<keyword evidence="3" id="KW-0378">Hydrolase</keyword>
<evidence type="ECO:0000259" key="2">
    <source>
        <dbReference type="Pfam" id="PF04909"/>
    </source>
</evidence>
<dbReference type="SUPFAM" id="SSF51556">
    <property type="entry name" value="Metallo-dependent hydrolases"/>
    <property type="match status" value="1"/>
</dbReference>
<dbReference type="HOGENOM" id="CLU_044590_6_0_10"/>
<reference evidence="3 4" key="1">
    <citation type="journal article" date="2009" name="Stand. Genomic Sci.">
        <title>Complete genome sequence of Pedobacter heparinus type strain (HIM 762-3).</title>
        <authorList>
            <person name="Han C."/>
            <person name="Spring S."/>
            <person name="Lapidus A."/>
            <person name="Del Rio T.G."/>
            <person name="Tice H."/>
            <person name="Copeland A."/>
            <person name="Cheng J.F."/>
            <person name="Lucas S."/>
            <person name="Chen F."/>
            <person name="Nolan M."/>
            <person name="Bruce D."/>
            <person name="Goodwin L."/>
            <person name="Pitluck S."/>
            <person name="Ivanova N."/>
            <person name="Mavromatis K."/>
            <person name="Mikhailova N."/>
            <person name="Pati A."/>
            <person name="Chen A."/>
            <person name="Palaniappan K."/>
            <person name="Land M."/>
            <person name="Hauser L."/>
            <person name="Chang Y.J."/>
            <person name="Jeffries C.C."/>
            <person name="Saunders E."/>
            <person name="Chertkov O."/>
            <person name="Brettin T."/>
            <person name="Goker M."/>
            <person name="Rohde M."/>
            <person name="Bristow J."/>
            <person name="Eisen J.A."/>
            <person name="Markowitz V."/>
            <person name="Hugenholtz P."/>
            <person name="Kyrpides N.C."/>
            <person name="Klenk H.P."/>
            <person name="Detter J.C."/>
        </authorList>
    </citation>
    <scope>NUCLEOTIDE SEQUENCE [LARGE SCALE GENOMIC DNA]</scope>
    <source>
        <strain evidence="4">ATCC 13125 / DSM 2366 / CIP 104194 / JCM 7457 / NBRC 12017 / NCIMB 9290 / NRRL B-14731 / HIM 762-3</strain>
    </source>
</reference>
<evidence type="ECO:0000313" key="4">
    <source>
        <dbReference type="Proteomes" id="UP000000852"/>
    </source>
</evidence>
<dbReference type="Pfam" id="PF04909">
    <property type="entry name" value="Amidohydro_2"/>
    <property type="match status" value="1"/>
</dbReference>
<feature type="domain" description="Amidohydrolase-related" evidence="2">
    <location>
        <begin position="71"/>
        <end position="252"/>
    </location>
</feature>
<dbReference type="PANTHER" id="PTHR21240">
    <property type="entry name" value="2-AMINO-3-CARBOXYLMUCONATE-6-SEMIALDEHYDE DECARBOXYLASE"/>
    <property type="match status" value="1"/>
</dbReference>
<keyword evidence="4" id="KW-1185">Reference proteome</keyword>
<dbReference type="STRING" id="485917.Phep_0337"/>
<dbReference type="GO" id="GO:0016831">
    <property type="term" value="F:carboxy-lyase activity"/>
    <property type="evidence" value="ECO:0007669"/>
    <property type="project" value="InterPro"/>
</dbReference>